<keyword evidence="2" id="KW-0808">Transferase</keyword>
<feature type="domain" description="Glycosyl transferase family 1" evidence="3">
    <location>
        <begin position="222"/>
        <end position="365"/>
    </location>
</feature>
<keyword evidence="1" id="KW-0328">Glycosyltransferase</keyword>
<dbReference type="EMBL" id="BAABJP010000008">
    <property type="protein sequence ID" value="GAA5154533.1"/>
    <property type="molecule type" value="Genomic_DNA"/>
</dbReference>
<feature type="domain" description="Glycosyltransferase subfamily 4-like N-terminal" evidence="4">
    <location>
        <begin position="29"/>
        <end position="194"/>
    </location>
</feature>
<evidence type="ECO:0000313" key="6">
    <source>
        <dbReference type="Proteomes" id="UP001428817"/>
    </source>
</evidence>
<dbReference type="RefSeq" id="WP_185061562.1">
    <property type="nucleotide sequence ID" value="NZ_BAABJP010000008.1"/>
</dbReference>
<sequence length="398" mass="43117">MVDDSPQNPRLKIAMVSLASAAAQPEINTTVPALADALTEQGQHVVCYSRRTPNQPPMPDGVDAVALRAGPAKGLTEREVAGQVGRFGERLAAALRKHRPDVVHSHGWLAGLAAQLATRDTPIPVVHTFHRLHLLDDRGIPAARREPSDRYRLERAVARGCDQVLAATDAERACLLKVGVDRDHITVVRRGVDARSMHPRDPAERHGPVYRVVLLGALDRAHVAIRALTALPGTELVIAAGWPDHPETERELRRLTELAEELHLTDRVTLSGHPDRAERADLLRRCDAAVLLSPDEAADTLSLEAMALGVPVLTGCPELTEGVLDGVTGVHLRGGGPPARELAHSLRRLFDNDSLRDGMGLAARDRALNRYSWARIAAETSRVYQDIYQVSAPAASGV</sequence>
<evidence type="ECO:0000259" key="4">
    <source>
        <dbReference type="Pfam" id="PF13439"/>
    </source>
</evidence>
<evidence type="ECO:0000256" key="1">
    <source>
        <dbReference type="ARBA" id="ARBA00022676"/>
    </source>
</evidence>
<comment type="caution">
    <text evidence="5">The sequence shown here is derived from an EMBL/GenBank/DDBJ whole genome shotgun (WGS) entry which is preliminary data.</text>
</comment>
<dbReference type="Gene3D" id="3.40.50.2000">
    <property type="entry name" value="Glycogen Phosphorylase B"/>
    <property type="match status" value="2"/>
</dbReference>
<proteinExistence type="predicted"/>
<dbReference type="InterPro" id="IPR028098">
    <property type="entry name" value="Glyco_trans_4-like_N"/>
</dbReference>
<dbReference type="Pfam" id="PF00534">
    <property type="entry name" value="Glycos_transf_1"/>
    <property type="match status" value="1"/>
</dbReference>
<name>A0ABP9PZ87_9PSEU</name>
<dbReference type="PANTHER" id="PTHR45947">
    <property type="entry name" value="SULFOQUINOVOSYL TRANSFERASE SQD2"/>
    <property type="match status" value="1"/>
</dbReference>
<reference evidence="6" key="1">
    <citation type="journal article" date="2019" name="Int. J. Syst. Evol. Microbiol.">
        <title>The Global Catalogue of Microorganisms (GCM) 10K type strain sequencing project: providing services to taxonomists for standard genome sequencing and annotation.</title>
        <authorList>
            <consortium name="The Broad Institute Genomics Platform"/>
            <consortium name="The Broad Institute Genome Sequencing Center for Infectious Disease"/>
            <person name="Wu L."/>
            <person name="Ma J."/>
        </authorList>
    </citation>
    <scope>NUCLEOTIDE SEQUENCE [LARGE SCALE GENOMIC DNA]</scope>
    <source>
        <strain evidence="6">JCM 18303</strain>
    </source>
</reference>
<evidence type="ECO:0000259" key="3">
    <source>
        <dbReference type="Pfam" id="PF00534"/>
    </source>
</evidence>
<dbReference type="InterPro" id="IPR050194">
    <property type="entry name" value="Glycosyltransferase_grp1"/>
</dbReference>
<organism evidence="5 6">
    <name type="scientific">Pseudonocardia eucalypti</name>
    <dbReference type="NCBI Taxonomy" id="648755"/>
    <lineage>
        <taxon>Bacteria</taxon>
        <taxon>Bacillati</taxon>
        <taxon>Actinomycetota</taxon>
        <taxon>Actinomycetes</taxon>
        <taxon>Pseudonocardiales</taxon>
        <taxon>Pseudonocardiaceae</taxon>
        <taxon>Pseudonocardia</taxon>
    </lineage>
</organism>
<evidence type="ECO:0000313" key="5">
    <source>
        <dbReference type="EMBL" id="GAA5154533.1"/>
    </source>
</evidence>
<protein>
    <submittedName>
        <fullName evidence="5">Glycosyltransferase family 1 protein</fullName>
    </submittedName>
</protein>
<dbReference type="InterPro" id="IPR001296">
    <property type="entry name" value="Glyco_trans_1"/>
</dbReference>
<gene>
    <name evidence="5" type="ORF">GCM10023321_26500</name>
</gene>
<evidence type="ECO:0000256" key="2">
    <source>
        <dbReference type="ARBA" id="ARBA00022679"/>
    </source>
</evidence>
<accession>A0ABP9PZ87</accession>
<dbReference type="Proteomes" id="UP001428817">
    <property type="component" value="Unassembled WGS sequence"/>
</dbReference>
<dbReference type="SUPFAM" id="SSF53756">
    <property type="entry name" value="UDP-Glycosyltransferase/glycogen phosphorylase"/>
    <property type="match status" value="1"/>
</dbReference>
<dbReference type="PANTHER" id="PTHR45947:SF3">
    <property type="entry name" value="SULFOQUINOVOSYL TRANSFERASE SQD2"/>
    <property type="match status" value="1"/>
</dbReference>
<keyword evidence="6" id="KW-1185">Reference proteome</keyword>
<dbReference type="Pfam" id="PF13439">
    <property type="entry name" value="Glyco_transf_4"/>
    <property type="match status" value="1"/>
</dbReference>